<evidence type="ECO:0000313" key="3">
    <source>
        <dbReference type="Proteomes" id="UP000830115"/>
    </source>
</evidence>
<proteinExistence type="predicted"/>
<dbReference type="RefSeq" id="WP_248866717.1">
    <property type="nucleotide sequence ID" value="NZ_CP086322.1"/>
</dbReference>
<organism evidence="2 3">
    <name type="scientific">Streptomyces halobius</name>
    <dbReference type="NCBI Taxonomy" id="2879846"/>
    <lineage>
        <taxon>Bacteria</taxon>
        <taxon>Bacillati</taxon>
        <taxon>Actinomycetota</taxon>
        <taxon>Actinomycetes</taxon>
        <taxon>Kitasatosporales</taxon>
        <taxon>Streptomycetaceae</taxon>
        <taxon>Streptomyces</taxon>
    </lineage>
</organism>
<name>A0ABY4MGG4_9ACTN</name>
<evidence type="ECO:0008006" key="4">
    <source>
        <dbReference type="Google" id="ProtNLM"/>
    </source>
</evidence>
<protein>
    <recommendedName>
        <fullName evidence="4">Ig-like domain-containing protein</fullName>
    </recommendedName>
</protein>
<accession>A0ABY4MGG4</accession>
<dbReference type="EMBL" id="CP086322">
    <property type="protein sequence ID" value="UQA95804.1"/>
    <property type="molecule type" value="Genomic_DNA"/>
</dbReference>
<evidence type="ECO:0000256" key="1">
    <source>
        <dbReference type="SAM" id="SignalP"/>
    </source>
</evidence>
<feature type="signal peptide" evidence="1">
    <location>
        <begin position="1"/>
        <end position="34"/>
    </location>
</feature>
<keyword evidence="3" id="KW-1185">Reference proteome</keyword>
<keyword evidence="1" id="KW-0732">Signal</keyword>
<reference evidence="2" key="1">
    <citation type="submission" date="2021-10" db="EMBL/GenBank/DDBJ databases">
        <title>Streptomyces nigrumlapis sp.nov.,an antimicrobial producing actinobacterium isolated from Black Gobi rocks.</title>
        <authorList>
            <person name="Wen Y."/>
            <person name="Zhang W."/>
            <person name="Liu X.G."/>
        </authorList>
    </citation>
    <scope>NUCLEOTIDE SEQUENCE</scope>
    <source>
        <strain evidence="2">ST13-2-2</strain>
    </source>
</reference>
<gene>
    <name evidence="2" type="ORF">K9S39_31560</name>
</gene>
<dbReference type="Proteomes" id="UP000830115">
    <property type="component" value="Chromosome"/>
</dbReference>
<sequence>MKRSRPRRRTTFLTILTLLLGTLSMLGTAAPAHAASTCNGSTVSGKFTPGIDALDMDNQAFEVAVTSAVCTTSNPDITSARMEGHGSGPFSCTTGEIKGKGTIFWNDGSSNGLNSTVEWTLTNVTGGNLIQGTVKSGEFKGEKFRVEAVGGSNPTECTKPNGLKSFAATGSMQTTPA</sequence>
<evidence type="ECO:0000313" key="2">
    <source>
        <dbReference type="EMBL" id="UQA95804.1"/>
    </source>
</evidence>
<feature type="chain" id="PRO_5046486325" description="Ig-like domain-containing protein" evidence="1">
    <location>
        <begin position="35"/>
        <end position="177"/>
    </location>
</feature>